<dbReference type="AlphaFoldDB" id="D7BNY7"/>
<protein>
    <recommendedName>
        <fullName evidence="2">GmrSD restriction endonucleases C-terminal domain-containing protein</fullName>
    </recommendedName>
</protein>
<dbReference type="Pfam" id="PF07510">
    <property type="entry name" value="GmrSD_C"/>
    <property type="match status" value="1"/>
</dbReference>
<reference evidence="3 4" key="1">
    <citation type="journal article" date="2010" name="Stand. Genomic Sci.">
        <title>Complete genome sequence of Arcanobacterium haemolyticum type strain (11018).</title>
        <authorList>
            <person name="Yasawong M."/>
            <person name="Teshima H."/>
            <person name="Lapidus A."/>
            <person name="Nolan M."/>
            <person name="Lucas S."/>
            <person name="Glavina Del Rio T."/>
            <person name="Tice H."/>
            <person name="Cheng J."/>
            <person name="Bruce D."/>
            <person name="Detter C."/>
            <person name="Tapia R."/>
            <person name="Han C."/>
            <person name="Goodwin L."/>
            <person name="Pitluck S."/>
            <person name="Liolios K."/>
            <person name="Ivanova N."/>
            <person name="Mavromatis K."/>
            <person name="Mikhailova N."/>
            <person name="Pati A."/>
            <person name="Chen A."/>
            <person name="Palaniappan K."/>
            <person name="Land M."/>
            <person name="Hauser L."/>
            <person name="Chang Y."/>
            <person name="Jeffries C."/>
            <person name="Rohde M."/>
            <person name="Sikorski J."/>
            <person name="Pukall R."/>
            <person name="Goker M."/>
            <person name="Woyke T."/>
            <person name="Bristow J."/>
            <person name="Eisen J."/>
            <person name="Markowitz V."/>
            <person name="Hugenholtz P."/>
            <person name="Kyrpides N."/>
            <person name="Klenk H."/>
        </authorList>
    </citation>
    <scope>NUCLEOTIDE SEQUENCE [LARGE SCALE GENOMIC DNA]</scope>
    <source>
        <strain evidence="4">ATCC 9345 / DSM 20595 / CCUG 17215 / LMG 16163 / NBRC 15585 / NCTC 8452 / 11018</strain>
    </source>
</reference>
<dbReference type="RefSeq" id="WP_013170132.1">
    <property type="nucleotide sequence ID" value="NC_014218.1"/>
</dbReference>
<evidence type="ECO:0000313" key="3">
    <source>
        <dbReference type="EMBL" id="ADH92636.1"/>
    </source>
</evidence>
<dbReference type="HOGENOM" id="CLU_043034_1_0_11"/>
<proteinExistence type="predicted"/>
<dbReference type="EMBL" id="CP002045">
    <property type="protein sequence ID" value="ADH92636.1"/>
    <property type="molecule type" value="Genomic_DNA"/>
</dbReference>
<dbReference type="InterPro" id="IPR011089">
    <property type="entry name" value="GmrSD_C"/>
</dbReference>
<feature type="signal peptide" evidence="1">
    <location>
        <begin position="1"/>
        <end position="20"/>
    </location>
</feature>
<dbReference type="Proteomes" id="UP000000376">
    <property type="component" value="Chromosome"/>
</dbReference>
<dbReference type="PANTHER" id="PTHR24094">
    <property type="entry name" value="SECRETED PROTEIN"/>
    <property type="match status" value="1"/>
</dbReference>
<evidence type="ECO:0000313" key="4">
    <source>
        <dbReference type="Proteomes" id="UP000000376"/>
    </source>
</evidence>
<organism evidence="3 4">
    <name type="scientific">Arcanobacterium haemolyticum (strain ATCC 9345 / DSM 20595 / CCM 5947 / CCUG 17215 / LMG 16163 / NBRC 15585 / NCTC 8452 / 11018)</name>
    <dbReference type="NCBI Taxonomy" id="644284"/>
    <lineage>
        <taxon>Bacteria</taxon>
        <taxon>Bacillati</taxon>
        <taxon>Actinomycetota</taxon>
        <taxon>Actinomycetes</taxon>
        <taxon>Actinomycetales</taxon>
        <taxon>Actinomycetaceae</taxon>
        <taxon>Arcanobacterium</taxon>
    </lineage>
</organism>
<evidence type="ECO:0000259" key="2">
    <source>
        <dbReference type="Pfam" id="PF07510"/>
    </source>
</evidence>
<accession>D7BNY7</accession>
<evidence type="ECO:0000256" key="1">
    <source>
        <dbReference type="SAM" id="SignalP"/>
    </source>
</evidence>
<feature type="chain" id="PRO_5003093668" description="GmrSD restriction endonucleases C-terminal domain-containing protein" evidence="1">
    <location>
        <begin position="21"/>
        <end position="281"/>
    </location>
</feature>
<gene>
    <name evidence="3" type="ordered locus">Arch_0911</name>
</gene>
<name>D7BNY7_ARCHD</name>
<sequence>MLTNVLLSAVLALTPAQLSANTPDDITLTSEQAINFLQNHMTADNPDPHHGQLYSGNRTNLFGSAWKDVDHNKCDTRNDILSRDLFDTDYSEEPGIQDITQGVKKGKSGCRNATVYSGKLNDPYTGKIIDFKRGKESGSKVQIDHVIPLGYAYRHGAWAIAKNGGKNVMEQFANDPLNLLAVDGKANNVKKDKGPSEWMPDNSAFKCEYALRMTAVLQRYNSFGFTFDDKDKSTLIGLFHGECAGKSFNYRAPMTGHNTKAEVLSDSVETEDPSLNEAAIK</sequence>
<keyword evidence="4" id="KW-1185">Reference proteome</keyword>
<keyword evidence="1" id="KW-0732">Signal</keyword>
<feature type="domain" description="GmrSD restriction endonucleases C-terminal" evidence="2">
    <location>
        <begin position="111"/>
        <end position="221"/>
    </location>
</feature>
<dbReference type="STRING" id="644284.Arch_0911"/>
<dbReference type="eggNOG" id="COG2356">
    <property type="taxonomic scope" value="Bacteria"/>
</dbReference>
<dbReference type="KEGG" id="ahe:Arch_0911"/>
<dbReference type="OrthoDB" id="5196645at2"/>
<dbReference type="PANTHER" id="PTHR24094:SF15">
    <property type="entry name" value="AMP-DEPENDENT SYNTHETASE_LIGASE DOMAIN-CONTAINING PROTEIN-RELATED"/>
    <property type="match status" value="1"/>
</dbReference>